<reference evidence="5" key="1">
    <citation type="journal article" date="2020" name="mSystems">
        <title>Genome- and Community-Level Interaction Insights into Carbon Utilization and Element Cycling Functions of Hydrothermarchaeota in Hydrothermal Sediment.</title>
        <authorList>
            <person name="Zhou Z."/>
            <person name="Liu Y."/>
            <person name="Xu W."/>
            <person name="Pan J."/>
            <person name="Luo Z.H."/>
            <person name="Li M."/>
        </authorList>
    </citation>
    <scope>NUCLEOTIDE SEQUENCE [LARGE SCALE GENOMIC DNA]</scope>
    <source>
        <strain evidence="5">SpSt-381</strain>
    </source>
</reference>
<dbReference type="PANTHER" id="PTHR43232:SF2">
    <property type="entry name" value="MOLYBDENUM COFACTOR BIOSYNTHESIS PROTEIN B"/>
    <property type="match status" value="1"/>
</dbReference>
<organism evidence="5">
    <name type="scientific">Eiseniibacteriota bacterium</name>
    <dbReference type="NCBI Taxonomy" id="2212470"/>
    <lineage>
        <taxon>Bacteria</taxon>
        <taxon>Candidatus Eiseniibacteriota</taxon>
    </lineage>
</organism>
<dbReference type="PANTHER" id="PTHR43232">
    <property type="entry name" value="MOLYBDENUM COFACTOR BIOSYNTHESIS PROTEIN B"/>
    <property type="match status" value="1"/>
</dbReference>
<comment type="caution">
    <text evidence="5">The sequence shown here is derived from an EMBL/GenBank/DDBJ whole genome shotgun (WGS) entry which is preliminary data.</text>
</comment>
<accession>A0A832HZU5</accession>
<dbReference type="PIRSF" id="PIRSF006443">
    <property type="entry name" value="MoaB"/>
    <property type="match status" value="1"/>
</dbReference>
<comment type="function">
    <text evidence="2">May be involved in the biosynthesis of molybdopterin.</text>
</comment>
<dbReference type="GO" id="GO:0005829">
    <property type="term" value="C:cytosol"/>
    <property type="evidence" value="ECO:0007669"/>
    <property type="project" value="TreeGrafter"/>
</dbReference>
<comment type="similarity">
    <text evidence="2">Belongs to the MoaB/Mog family.</text>
</comment>
<keyword evidence="2" id="KW-0501">Molybdenum cofactor biosynthesis</keyword>
<protein>
    <recommendedName>
        <fullName evidence="1 2">Molybdenum cofactor biosynthesis protein B</fullName>
    </recommendedName>
</protein>
<feature type="region of interest" description="Disordered" evidence="3">
    <location>
        <begin position="1"/>
        <end position="32"/>
    </location>
</feature>
<dbReference type="CDD" id="cd00886">
    <property type="entry name" value="MogA_MoaB"/>
    <property type="match status" value="1"/>
</dbReference>
<dbReference type="InterPro" id="IPR001453">
    <property type="entry name" value="MoaB/Mog_dom"/>
</dbReference>
<evidence type="ECO:0000256" key="1">
    <source>
        <dbReference type="ARBA" id="ARBA00015262"/>
    </source>
</evidence>
<gene>
    <name evidence="5" type="ORF">ENR23_01240</name>
</gene>
<feature type="compositionally biased region" description="Low complexity" evidence="3">
    <location>
        <begin position="10"/>
        <end position="26"/>
    </location>
</feature>
<sequence length="195" mass="20264">MSRGRRPARAGRAAAPRRASSVRGGAHAARRPGERPVVVAILTVSDTRRGADDLGGAAAERAVRAAGHAVAMRGWTRDDVAAIRRAVRAMLARPDVDAVLVTGGTGAAARDVTPEAVAPLVDKPLPGFGEAFRAASWRQVGAAAWLSRAAAGVARGRLLVTLPGAPRAVKLALTEVLLPELAHVARMLGRFDTEE</sequence>
<evidence type="ECO:0000256" key="3">
    <source>
        <dbReference type="SAM" id="MobiDB-lite"/>
    </source>
</evidence>
<dbReference type="InterPro" id="IPR036425">
    <property type="entry name" value="MoaB/Mog-like_dom_sf"/>
</dbReference>
<feature type="domain" description="MoaB/Mog" evidence="4">
    <location>
        <begin position="40"/>
        <end position="184"/>
    </location>
</feature>
<evidence type="ECO:0000259" key="4">
    <source>
        <dbReference type="SMART" id="SM00852"/>
    </source>
</evidence>
<dbReference type="UniPathway" id="UPA00344"/>
<dbReference type="GO" id="GO:0006777">
    <property type="term" value="P:Mo-molybdopterin cofactor biosynthetic process"/>
    <property type="evidence" value="ECO:0007669"/>
    <property type="project" value="UniProtKB-UniRule"/>
</dbReference>
<dbReference type="InterPro" id="IPR012245">
    <property type="entry name" value="MoaB"/>
</dbReference>
<evidence type="ECO:0000313" key="5">
    <source>
        <dbReference type="EMBL" id="HGZ42046.1"/>
    </source>
</evidence>
<dbReference type="Gene3D" id="3.40.980.10">
    <property type="entry name" value="MoaB/Mog-like domain"/>
    <property type="match status" value="1"/>
</dbReference>
<proteinExistence type="inferred from homology"/>
<evidence type="ECO:0000256" key="2">
    <source>
        <dbReference type="PIRNR" id="PIRNR006443"/>
    </source>
</evidence>
<dbReference type="AlphaFoldDB" id="A0A832HZU5"/>
<dbReference type="SMART" id="SM00852">
    <property type="entry name" value="MoCF_biosynth"/>
    <property type="match status" value="1"/>
</dbReference>
<dbReference type="EMBL" id="DSQF01000002">
    <property type="protein sequence ID" value="HGZ42046.1"/>
    <property type="molecule type" value="Genomic_DNA"/>
</dbReference>
<name>A0A832HZU5_UNCEI</name>
<dbReference type="NCBIfam" id="TIGR00177">
    <property type="entry name" value="molyb_syn"/>
    <property type="match status" value="1"/>
</dbReference>
<dbReference type="Pfam" id="PF00994">
    <property type="entry name" value="MoCF_biosynth"/>
    <property type="match status" value="1"/>
</dbReference>
<comment type="pathway">
    <text evidence="2">Cofactor biosynthesis; molybdopterin biosynthesis.</text>
</comment>
<dbReference type="SUPFAM" id="SSF53218">
    <property type="entry name" value="Molybdenum cofactor biosynthesis proteins"/>
    <property type="match status" value="1"/>
</dbReference>